<accession>A0A1W6Z064</accession>
<reference evidence="2 3" key="1">
    <citation type="submission" date="2017-05" db="EMBL/GenBank/DDBJ databases">
        <title>Complete and WGS of Bordetella genogroups.</title>
        <authorList>
            <person name="Spilker T."/>
            <person name="LiPuma J."/>
        </authorList>
    </citation>
    <scope>NUCLEOTIDE SEQUENCE [LARGE SCALE GENOMIC DNA]</scope>
    <source>
        <strain evidence="2 3">AU17164</strain>
    </source>
</reference>
<sequence length="215" mass="23757">MHYRHPQIGFAFELPSDWRLDRTGLTAEGVLVSHKLGEIRLLLQVRQAHGNAGARLALMQRHLESVRAARIVPCQPPPFGQSRDIVALGYELGDRQQRWISVCHEGYDYTLTHTGDWQEVVAAVDRLATSFVFPAPAAIRRVLPDTPEAQGPAAAAPPVPPETVARPARGKATNGHVAAPSPSARPKAFLKAPSRPAPRISSLWMRISERLRRVW</sequence>
<protein>
    <submittedName>
        <fullName evidence="2">Uncharacterized protein</fullName>
    </submittedName>
</protein>
<proteinExistence type="predicted"/>
<evidence type="ECO:0000256" key="1">
    <source>
        <dbReference type="SAM" id="MobiDB-lite"/>
    </source>
</evidence>
<organism evidence="2 3">
    <name type="scientific">Bordetella genomosp. 9</name>
    <dbReference type="NCBI Taxonomy" id="1416803"/>
    <lineage>
        <taxon>Bacteria</taxon>
        <taxon>Pseudomonadati</taxon>
        <taxon>Pseudomonadota</taxon>
        <taxon>Betaproteobacteria</taxon>
        <taxon>Burkholderiales</taxon>
        <taxon>Alcaligenaceae</taxon>
        <taxon>Bordetella</taxon>
    </lineage>
</organism>
<dbReference type="RefSeq" id="WP_086072448.1">
    <property type="nucleotide sequence ID" value="NZ_CP021109.1"/>
</dbReference>
<dbReference type="EMBL" id="CP021109">
    <property type="protein sequence ID" value="ARP86745.1"/>
    <property type="molecule type" value="Genomic_DNA"/>
</dbReference>
<dbReference type="AlphaFoldDB" id="A0A1W6Z064"/>
<gene>
    <name evidence="2" type="ORF">CAL13_11405</name>
</gene>
<evidence type="ECO:0000313" key="2">
    <source>
        <dbReference type="EMBL" id="ARP86745.1"/>
    </source>
</evidence>
<evidence type="ECO:0000313" key="3">
    <source>
        <dbReference type="Proteomes" id="UP000194139"/>
    </source>
</evidence>
<keyword evidence="3" id="KW-1185">Reference proteome</keyword>
<name>A0A1W6Z064_9BORD</name>
<dbReference type="Proteomes" id="UP000194139">
    <property type="component" value="Chromosome"/>
</dbReference>
<feature type="region of interest" description="Disordered" evidence="1">
    <location>
        <begin position="148"/>
        <end position="194"/>
    </location>
</feature>